<dbReference type="SUPFAM" id="SSF68906">
    <property type="entry name" value="SAP domain"/>
    <property type="match status" value="1"/>
</dbReference>
<dbReference type="PROSITE" id="PS50800">
    <property type="entry name" value="SAP"/>
    <property type="match status" value="1"/>
</dbReference>
<feature type="compositionally biased region" description="Low complexity" evidence="1">
    <location>
        <begin position="369"/>
        <end position="379"/>
    </location>
</feature>
<organism evidence="3 4">
    <name type="scientific">Panicum miliaceum</name>
    <name type="common">Proso millet</name>
    <name type="synonym">Broomcorn millet</name>
    <dbReference type="NCBI Taxonomy" id="4540"/>
    <lineage>
        <taxon>Eukaryota</taxon>
        <taxon>Viridiplantae</taxon>
        <taxon>Streptophyta</taxon>
        <taxon>Embryophyta</taxon>
        <taxon>Tracheophyta</taxon>
        <taxon>Spermatophyta</taxon>
        <taxon>Magnoliopsida</taxon>
        <taxon>Liliopsida</taxon>
        <taxon>Poales</taxon>
        <taxon>Poaceae</taxon>
        <taxon>PACMAD clade</taxon>
        <taxon>Panicoideae</taxon>
        <taxon>Panicodae</taxon>
        <taxon>Paniceae</taxon>
        <taxon>Panicinae</taxon>
        <taxon>Panicum</taxon>
        <taxon>Panicum sect. Panicum</taxon>
    </lineage>
</organism>
<evidence type="ECO:0000256" key="1">
    <source>
        <dbReference type="SAM" id="MobiDB-lite"/>
    </source>
</evidence>
<comment type="caution">
    <text evidence="3">The sequence shown here is derived from an EMBL/GenBank/DDBJ whole genome shotgun (WGS) entry which is preliminary data.</text>
</comment>
<sequence>MDFAGMKRRELQALCKRHGLPAGGTNADLVARLDAALSGAAGAEEEDDVVGVVARKGCLKRSVGDAGEAKKVTFAVEESRGRRPRSRVVWSPVVAKTRGKRAEAGNTDSADDAGISARAGENVPVRRSRRNSLTAAEVDEVEEAVAVGRKRKPKSQEIAEDAAVSAQPVASCRVTRRSSLSGTSVLLPPAVEKKRGKGKATDGKNKIVTEEPAAEAQGLSAAAPPTVVESKKIRRKGPDVQNSSRVEVSARITRSRSVEAVVMSPPVLENKRKRKSGDAQPDVELRPVAEVPRNDAPVTRSLRNRVVQVNNSILEGTHTSQQPENKTQPTRPATRRNQQVASSMEEEDQEQAAAPSKAPPSKRSRRNNSEASDANSESNKLWRPKTQK</sequence>
<dbReference type="Proteomes" id="UP000275267">
    <property type="component" value="Unassembled WGS sequence"/>
</dbReference>
<dbReference type="OrthoDB" id="676620at2759"/>
<dbReference type="Pfam" id="PF02037">
    <property type="entry name" value="SAP"/>
    <property type="match status" value="1"/>
</dbReference>
<name>A0A3L6SVW7_PANMI</name>
<keyword evidence="4" id="KW-1185">Reference proteome</keyword>
<proteinExistence type="predicted"/>
<feature type="compositionally biased region" description="Polar residues" evidence="1">
    <location>
        <begin position="307"/>
        <end position="342"/>
    </location>
</feature>
<protein>
    <recommendedName>
        <fullName evidence="2">SAP domain-containing protein</fullName>
    </recommendedName>
</protein>
<evidence type="ECO:0000259" key="2">
    <source>
        <dbReference type="PROSITE" id="PS50800"/>
    </source>
</evidence>
<dbReference type="AlphaFoldDB" id="A0A3L6SVW7"/>
<feature type="region of interest" description="Disordered" evidence="1">
    <location>
        <begin position="211"/>
        <end position="388"/>
    </location>
</feature>
<evidence type="ECO:0000313" key="4">
    <source>
        <dbReference type="Proteomes" id="UP000275267"/>
    </source>
</evidence>
<dbReference type="SMART" id="SM00513">
    <property type="entry name" value="SAP"/>
    <property type="match status" value="1"/>
</dbReference>
<evidence type="ECO:0000313" key="3">
    <source>
        <dbReference type="EMBL" id="RLN28523.1"/>
    </source>
</evidence>
<dbReference type="EMBL" id="PQIB02000003">
    <property type="protein sequence ID" value="RLN28523.1"/>
    <property type="molecule type" value="Genomic_DNA"/>
</dbReference>
<accession>A0A3L6SVW7</accession>
<gene>
    <name evidence="3" type="ORF">C2845_PM05G04530</name>
</gene>
<dbReference type="InterPro" id="IPR003034">
    <property type="entry name" value="SAP_dom"/>
</dbReference>
<dbReference type="InterPro" id="IPR036361">
    <property type="entry name" value="SAP_dom_sf"/>
</dbReference>
<reference evidence="4" key="1">
    <citation type="journal article" date="2019" name="Nat. Commun.">
        <title>The genome of broomcorn millet.</title>
        <authorList>
            <person name="Zou C."/>
            <person name="Miki D."/>
            <person name="Li D."/>
            <person name="Tang Q."/>
            <person name="Xiao L."/>
            <person name="Rajput S."/>
            <person name="Deng P."/>
            <person name="Jia W."/>
            <person name="Huang R."/>
            <person name="Zhang M."/>
            <person name="Sun Y."/>
            <person name="Hu J."/>
            <person name="Fu X."/>
            <person name="Schnable P.S."/>
            <person name="Li F."/>
            <person name="Zhang H."/>
            <person name="Feng B."/>
            <person name="Zhu X."/>
            <person name="Liu R."/>
            <person name="Schnable J.C."/>
            <person name="Zhu J.-K."/>
            <person name="Zhang H."/>
        </authorList>
    </citation>
    <scope>NUCLEOTIDE SEQUENCE [LARGE SCALE GENOMIC DNA]</scope>
</reference>
<feature type="domain" description="SAP" evidence="2">
    <location>
        <begin position="3"/>
        <end position="37"/>
    </location>
</feature>
<dbReference type="Gene3D" id="1.10.720.30">
    <property type="entry name" value="SAP domain"/>
    <property type="match status" value="1"/>
</dbReference>